<dbReference type="EC" id="2.4.2.18" evidence="5"/>
<feature type="binding site" evidence="5">
    <location>
        <begin position="91"/>
        <end position="94"/>
    </location>
    <ligand>
        <name>5-phospho-alpha-D-ribose 1-diphosphate</name>
        <dbReference type="ChEBI" id="CHEBI:58017"/>
    </ligand>
</feature>
<keyword evidence="2 5" id="KW-0808">Transferase</keyword>
<evidence type="ECO:0000256" key="3">
    <source>
        <dbReference type="ARBA" id="ARBA00022822"/>
    </source>
</evidence>
<keyword evidence="4 5" id="KW-0057">Aromatic amino acid biosynthesis</keyword>
<comment type="cofactor">
    <cofactor evidence="5">
        <name>Mg(2+)</name>
        <dbReference type="ChEBI" id="CHEBI:18420"/>
    </cofactor>
    <text evidence="5">Binds 2 magnesium ions per monomer.</text>
</comment>
<protein>
    <recommendedName>
        <fullName evidence="5">Anthranilate phosphoribosyltransferase</fullName>
        <ecNumber evidence="5">2.4.2.18</ecNumber>
    </recommendedName>
</protein>
<dbReference type="RefSeq" id="WP_378592840.1">
    <property type="nucleotide sequence ID" value="NZ_JBHSKD010000027.1"/>
</dbReference>
<evidence type="ECO:0000313" key="9">
    <source>
        <dbReference type="Proteomes" id="UP001596087"/>
    </source>
</evidence>
<feature type="binding site" evidence="5">
    <location>
        <begin position="109"/>
        <end position="117"/>
    </location>
    <ligand>
        <name>5-phospho-alpha-D-ribose 1-diphosphate</name>
        <dbReference type="ChEBI" id="CHEBI:58017"/>
    </ligand>
</feature>
<feature type="binding site" evidence="5">
    <location>
        <position position="167"/>
    </location>
    <ligand>
        <name>anthranilate</name>
        <dbReference type="ChEBI" id="CHEBI:16567"/>
        <label>2</label>
    </ligand>
</feature>
<dbReference type="PANTHER" id="PTHR43285:SF2">
    <property type="entry name" value="ANTHRANILATE PHOSPHORIBOSYLTRANSFERASE"/>
    <property type="match status" value="1"/>
</dbReference>
<evidence type="ECO:0000313" key="8">
    <source>
        <dbReference type="EMBL" id="MFC5179004.1"/>
    </source>
</evidence>
<dbReference type="InterPro" id="IPR035902">
    <property type="entry name" value="Nuc_phospho_transferase"/>
</dbReference>
<comment type="similarity">
    <text evidence="5">Belongs to the anthranilate phosphoribosyltransferase family.</text>
</comment>
<gene>
    <name evidence="5 8" type="primary">trpD</name>
    <name evidence="8" type="ORF">ACFPGP_20140</name>
</gene>
<dbReference type="Proteomes" id="UP001596087">
    <property type="component" value="Unassembled WGS sequence"/>
</dbReference>
<feature type="binding site" evidence="5">
    <location>
        <position position="81"/>
    </location>
    <ligand>
        <name>5-phospho-alpha-D-ribose 1-diphosphate</name>
        <dbReference type="ChEBI" id="CHEBI:58017"/>
    </ligand>
</feature>
<sequence>MTSWPDVLTALVAGEDLSAEQTAWAMGEILEGAATPVQIAGFAVALRAKGETIDEVTGLVEAMYERATPISVPGRLLDVVGTGGDRSMSVNISTMAALVAAGAGARVVKHGNRSASSMAGSADVLEALGIRLDLPAERVAAVAAEAGITFCFAAAFHPALRHAAVPRRELGIATSFNLLGPLANPARPQAQAIGCADRRRAPVMAGVLAARGVDAWVFRGDDGLDELTTTTTSSVWLVHDGAVREATLDPRAHGVPVGTAADLRGGDAAHNADVVRRVLDGEPGPVRDAVVLNAAAALAVHDDPALALDDALAAALVRARDAIDSGAARATLDRWVAVSAP</sequence>
<comment type="catalytic activity">
    <reaction evidence="5">
        <text>N-(5-phospho-beta-D-ribosyl)anthranilate + diphosphate = 5-phospho-alpha-D-ribose 1-diphosphate + anthranilate</text>
        <dbReference type="Rhea" id="RHEA:11768"/>
        <dbReference type="ChEBI" id="CHEBI:16567"/>
        <dbReference type="ChEBI" id="CHEBI:18277"/>
        <dbReference type="ChEBI" id="CHEBI:33019"/>
        <dbReference type="ChEBI" id="CHEBI:58017"/>
        <dbReference type="EC" id="2.4.2.18"/>
    </reaction>
</comment>
<feature type="binding site" evidence="5">
    <location>
        <position position="226"/>
    </location>
    <ligand>
        <name>Mg(2+)</name>
        <dbReference type="ChEBI" id="CHEBI:18420"/>
        <label>2</label>
    </ligand>
</feature>
<dbReference type="Pfam" id="PF02885">
    <property type="entry name" value="Glycos_trans_3N"/>
    <property type="match status" value="1"/>
</dbReference>
<dbReference type="InterPro" id="IPR036320">
    <property type="entry name" value="Glycosyl_Trfase_fam3_N_dom_sf"/>
</dbReference>
<feature type="domain" description="Glycosyl transferase family 3" evidence="6">
    <location>
        <begin position="75"/>
        <end position="328"/>
    </location>
</feature>
<keyword evidence="5" id="KW-0460">Magnesium</keyword>
<keyword evidence="9" id="KW-1185">Reference proteome</keyword>
<dbReference type="SUPFAM" id="SSF52418">
    <property type="entry name" value="Nucleoside phosphorylase/phosphoribosyltransferase catalytic domain"/>
    <property type="match status" value="1"/>
</dbReference>
<comment type="function">
    <text evidence="5">Catalyzes the transfer of the phosphoribosyl group of 5-phosphorylribose-1-pyrophosphate (PRPP) to anthranilate to yield N-(5'-phosphoribosyl)-anthranilate (PRA).</text>
</comment>
<dbReference type="InterPro" id="IPR000312">
    <property type="entry name" value="Glycosyl_Trfase_fam3"/>
</dbReference>
<keyword evidence="5" id="KW-0028">Amino-acid biosynthesis</keyword>
<comment type="caution">
    <text evidence="8">The sequence shown here is derived from an EMBL/GenBank/DDBJ whole genome shotgun (WGS) entry which is preliminary data.</text>
</comment>
<accession>A0ABW0BNN8</accession>
<dbReference type="InterPro" id="IPR017459">
    <property type="entry name" value="Glycosyl_Trfase_fam3_N_dom"/>
</dbReference>
<dbReference type="NCBIfam" id="TIGR01245">
    <property type="entry name" value="trpD"/>
    <property type="match status" value="1"/>
</dbReference>
<dbReference type="EMBL" id="JBHSKD010000027">
    <property type="protein sequence ID" value="MFC5179004.1"/>
    <property type="molecule type" value="Genomic_DNA"/>
</dbReference>
<evidence type="ECO:0000259" key="6">
    <source>
        <dbReference type="Pfam" id="PF00591"/>
    </source>
</evidence>
<comment type="pathway">
    <text evidence="5">Amino-acid biosynthesis; L-tryptophan biosynthesis; L-tryptophan from chorismate: step 2/5.</text>
</comment>
<dbReference type="HAMAP" id="MF_00211">
    <property type="entry name" value="TrpD"/>
    <property type="match status" value="1"/>
</dbReference>
<evidence type="ECO:0000256" key="4">
    <source>
        <dbReference type="ARBA" id="ARBA00023141"/>
    </source>
</evidence>
<keyword evidence="5" id="KW-0479">Metal-binding</keyword>
<evidence type="ECO:0000256" key="2">
    <source>
        <dbReference type="ARBA" id="ARBA00022679"/>
    </source>
</evidence>
<dbReference type="Gene3D" id="3.40.1030.10">
    <property type="entry name" value="Nucleoside phosphorylase/phosphoribosyltransferase catalytic domain"/>
    <property type="match status" value="1"/>
</dbReference>
<evidence type="ECO:0000256" key="1">
    <source>
        <dbReference type="ARBA" id="ARBA00022676"/>
    </source>
</evidence>
<feature type="domain" description="Glycosyl transferase family 3 N-terminal" evidence="7">
    <location>
        <begin position="6"/>
        <end position="67"/>
    </location>
</feature>
<comment type="caution">
    <text evidence="5">Lacks conserved residue(s) required for the propagation of feature annotation.</text>
</comment>
<dbReference type="Pfam" id="PF00591">
    <property type="entry name" value="Glycos_transf_3"/>
    <property type="match status" value="1"/>
</dbReference>
<feature type="binding site" evidence="5">
    <location>
        <position position="121"/>
    </location>
    <ligand>
        <name>5-phospho-alpha-D-ribose 1-diphosphate</name>
        <dbReference type="ChEBI" id="CHEBI:58017"/>
    </ligand>
</feature>
<reference evidence="9" key="1">
    <citation type="journal article" date="2019" name="Int. J. Syst. Evol. Microbiol.">
        <title>The Global Catalogue of Microorganisms (GCM) 10K type strain sequencing project: providing services to taxonomists for standard genome sequencing and annotation.</title>
        <authorList>
            <consortium name="The Broad Institute Genomics Platform"/>
            <consortium name="The Broad Institute Genome Sequencing Center for Infectious Disease"/>
            <person name="Wu L."/>
            <person name="Ma J."/>
        </authorList>
    </citation>
    <scope>NUCLEOTIDE SEQUENCE [LARGE SCALE GENOMIC DNA]</scope>
    <source>
        <strain evidence="9">DFY41</strain>
    </source>
</reference>
<feature type="binding site" evidence="5">
    <location>
        <begin position="84"/>
        <end position="85"/>
    </location>
    <ligand>
        <name>5-phospho-alpha-D-ribose 1-diphosphate</name>
        <dbReference type="ChEBI" id="CHEBI:58017"/>
    </ligand>
</feature>
<comment type="subunit">
    <text evidence="5">Homodimer.</text>
</comment>
<keyword evidence="1 5" id="KW-0328">Glycosyltransferase</keyword>
<feature type="binding site" evidence="5">
    <location>
        <position position="225"/>
    </location>
    <ligand>
        <name>Mg(2+)</name>
        <dbReference type="ChEBI" id="CHEBI:18420"/>
        <label>2</label>
    </ligand>
</feature>
<dbReference type="PANTHER" id="PTHR43285">
    <property type="entry name" value="ANTHRANILATE PHOSPHORIBOSYLTRANSFERASE"/>
    <property type="match status" value="1"/>
</dbReference>
<feature type="binding site" evidence="5">
    <location>
        <position position="89"/>
    </location>
    <ligand>
        <name>5-phospho-alpha-D-ribose 1-diphosphate</name>
        <dbReference type="ChEBI" id="CHEBI:58017"/>
    </ligand>
</feature>
<evidence type="ECO:0000256" key="5">
    <source>
        <dbReference type="HAMAP-Rule" id="MF_00211"/>
    </source>
</evidence>
<keyword evidence="3 5" id="KW-0822">Tryptophan biosynthesis</keyword>
<feature type="binding site" evidence="5">
    <location>
        <position position="81"/>
    </location>
    <ligand>
        <name>anthranilate</name>
        <dbReference type="ChEBI" id="CHEBI:16567"/>
        <label>1</label>
    </ligand>
</feature>
<proteinExistence type="inferred from homology"/>
<dbReference type="SUPFAM" id="SSF47648">
    <property type="entry name" value="Nucleoside phosphorylase/phosphoribosyltransferase N-terminal domain"/>
    <property type="match status" value="1"/>
</dbReference>
<dbReference type="GO" id="GO:0004048">
    <property type="term" value="F:anthranilate phosphoribosyltransferase activity"/>
    <property type="evidence" value="ECO:0007669"/>
    <property type="project" value="UniProtKB-EC"/>
</dbReference>
<evidence type="ECO:0000259" key="7">
    <source>
        <dbReference type="Pfam" id="PF02885"/>
    </source>
</evidence>
<organism evidence="8 9">
    <name type="scientific">Nocardioides taihuensis</name>
    <dbReference type="NCBI Taxonomy" id="1835606"/>
    <lineage>
        <taxon>Bacteria</taxon>
        <taxon>Bacillati</taxon>
        <taxon>Actinomycetota</taxon>
        <taxon>Actinomycetes</taxon>
        <taxon>Propionibacteriales</taxon>
        <taxon>Nocardioidaceae</taxon>
        <taxon>Nocardioides</taxon>
    </lineage>
</organism>
<dbReference type="Gene3D" id="1.20.970.10">
    <property type="entry name" value="Transferase, Pyrimidine Nucleoside Phosphorylase, Chain C"/>
    <property type="match status" value="1"/>
</dbReference>
<dbReference type="InterPro" id="IPR005940">
    <property type="entry name" value="Anthranilate_Pribosyl_Tfrase"/>
</dbReference>
<name>A0ABW0BNN8_9ACTN</name>
<feature type="binding site" evidence="5">
    <location>
        <position position="112"/>
    </location>
    <ligand>
        <name>anthranilate</name>
        <dbReference type="ChEBI" id="CHEBI:16567"/>
        <label>1</label>
    </ligand>
</feature>
<feature type="binding site" evidence="5">
    <location>
        <position position="93"/>
    </location>
    <ligand>
        <name>Mg(2+)</name>
        <dbReference type="ChEBI" id="CHEBI:18420"/>
        <label>1</label>
    </ligand>
</feature>
<feature type="binding site" evidence="5">
    <location>
        <position position="226"/>
    </location>
    <ligand>
        <name>Mg(2+)</name>
        <dbReference type="ChEBI" id="CHEBI:18420"/>
        <label>1</label>
    </ligand>
</feature>